<protein>
    <submittedName>
        <fullName evidence="3">Uncharacterized protein</fullName>
    </submittedName>
</protein>
<keyword evidence="4" id="KW-1185">Reference proteome</keyword>
<sequence>MRHVRPIALGLALLALGHNALAQGPLGRLFFTPEEREAMDRNPTGALAAPTKAAPRTLDGIVRRSDGKATVWIDGLPQPSHLPSPDAAPVEADDGRWLRLKVGESTETGHEAEAPRIRIERKR</sequence>
<accession>A0A6C1B979</accession>
<dbReference type="KEGG" id="azq:G3580_14895"/>
<name>A0A6C1B979_9RHOO</name>
<evidence type="ECO:0000313" key="4">
    <source>
        <dbReference type="Proteomes" id="UP000501991"/>
    </source>
</evidence>
<feature type="region of interest" description="Disordered" evidence="1">
    <location>
        <begin position="75"/>
        <end position="94"/>
    </location>
</feature>
<proteinExistence type="predicted"/>
<feature type="region of interest" description="Disordered" evidence="1">
    <location>
        <begin position="100"/>
        <end position="123"/>
    </location>
</feature>
<reference evidence="3 4" key="1">
    <citation type="submission" date="2020-02" db="EMBL/GenBank/DDBJ databases">
        <title>Nitrogenibacter mangrovi gen. nov., sp. nov. isolated from mangrove sediment, a denitrifying betaproteobacterium.</title>
        <authorList>
            <person name="Liao H."/>
            <person name="Tian Y."/>
        </authorList>
    </citation>
    <scope>NUCLEOTIDE SEQUENCE [LARGE SCALE GENOMIC DNA]</scope>
    <source>
        <strain evidence="3 4">M9-3-2</strain>
    </source>
</reference>
<gene>
    <name evidence="3" type="ORF">G3580_14895</name>
</gene>
<dbReference type="EMBL" id="CP048836">
    <property type="protein sequence ID" value="QID18794.1"/>
    <property type="molecule type" value="Genomic_DNA"/>
</dbReference>
<evidence type="ECO:0000256" key="1">
    <source>
        <dbReference type="SAM" id="MobiDB-lite"/>
    </source>
</evidence>
<organism evidence="3 4">
    <name type="scientific">Nitrogeniibacter mangrovi</name>
    <dbReference type="NCBI Taxonomy" id="2016596"/>
    <lineage>
        <taxon>Bacteria</taxon>
        <taxon>Pseudomonadati</taxon>
        <taxon>Pseudomonadota</taxon>
        <taxon>Betaproteobacteria</taxon>
        <taxon>Rhodocyclales</taxon>
        <taxon>Zoogloeaceae</taxon>
        <taxon>Nitrogeniibacter</taxon>
    </lineage>
</organism>
<dbReference type="Proteomes" id="UP000501991">
    <property type="component" value="Chromosome"/>
</dbReference>
<feature type="chain" id="PRO_5025358133" evidence="2">
    <location>
        <begin position="23"/>
        <end position="123"/>
    </location>
</feature>
<evidence type="ECO:0000313" key="3">
    <source>
        <dbReference type="EMBL" id="QID18794.1"/>
    </source>
</evidence>
<feature type="signal peptide" evidence="2">
    <location>
        <begin position="1"/>
        <end position="22"/>
    </location>
</feature>
<keyword evidence="2" id="KW-0732">Signal</keyword>
<evidence type="ECO:0000256" key="2">
    <source>
        <dbReference type="SAM" id="SignalP"/>
    </source>
</evidence>
<dbReference type="RefSeq" id="WP_173766793.1">
    <property type="nucleotide sequence ID" value="NZ_CP048836.1"/>
</dbReference>
<dbReference type="AlphaFoldDB" id="A0A6C1B979"/>